<proteinExistence type="predicted"/>
<sequence length="356" mass="40668">MMSGTSVSRQVCGACQLGSLSPCLLEYTFKIVDNINRDASIGVSVRPPIPKSVNNPYCCKTVGLGGNDVEETRLKVVGSIFSHGCTFLHREEYFLHSSFRGYQFLRCLKLGRGRSNGVWKISFYPYLTNYADCGVRQVNSTDHEGYKGSSMYRHIGRSMYMRPCLKAIERIELPQNVRSSDFTLFFGEENQIAIKHIDCFMIQYGEAATNDFLKLKLFANSFTDSGRLQKEHVVARREAKEREKTIMYMRQVKNGKDGIIDPLVETFSVRDDVIIDSSIEISKDKDEMIDPMAEISKAKTIDFMANKISSTNNDELLKEVKSHLCRMESRPNPIKKITIRANKRFKLVMKEKRDEP</sequence>
<dbReference type="OrthoDB" id="1166206at2759"/>
<dbReference type="EMBL" id="VOIH02000001">
    <property type="protein sequence ID" value="KAF3455717.1"/>
    <property type="molecule type" value="Genomic_DNA"/>
</dbReference>
<evidence type="ECO:0000313" key="2">
    <source>
        <dbReference type="Proteomes" id="UP000796880"/>
    </source>
</evidence>
<comment type="caution">
    <text evidence="1">The sequence shown here is derived from an EMBL/GenBank/DDBJ whole genome shotgun (WGS) entry which is preliminary data.</text>
</comment>
<organism evidence="1 2">
    <name type="scientific">Rhamnella rubrinervis</name>
    <dbReference type="NCBI Taxonomy" id="2594499"/>
    <lineage>
        <taxon>Eukaryota</taxon>
        <taxon>Viridiplantae</taxon>
        <taxon>Streptophyta</taxon>
        <taxon>Embryophyta</taxon>
        <taxon>Tracheophyta</taxon>
        <taxon>Spermatophyta</taxon>
        <taxon>Magnoliopsida</taxon>
        <taxon>eudicotyledons</taxon>
        <taxon>Gunneridae</taxon>
        <taxon>Pentapetalae</taxon>
        <taxon>rosids</taxon>
        <taxon>fabids</taxon>
        <taxon>Rosales</taxon>
        <taxon>Rhamnaceae</taxon>
        <taxon>rhamnoid group</taxon>
        <taxon>Rhamneae</taxon>
        <taxon>Rhamnella</taxon>
    </lineage>
</organism>
<gene>
    <name evidence="1" type="ORF">FNV43_RR00359</name>
</gene>
<name>A0A8K0HMR1_9ROSA</name>
<accession>A0A8K0HMR1</accession>
<reference evidence="1" key="1">
    <citation type="submission" date="2020-03" db="EMBL/GenBank/DDBJ databases">
        <title>A high-quality chromosome-level genome assembly of a woody plant with both climbing and erect habits, Rhamnella rubrinervis.</title>
        <authorList>
            <person name="Lu Z."/>
            <person name="Yang Y."/>
            <person name="Zhu X."/>
            <person name="Sun Y."/>
        </authorList>
    </citation>
    <scope>NUCLEOTIDE SEQUENCE</scope>
    <source>
        <strain evidence="1">BYM</strain>
        <tissue evidence="1">Leaf</tissue>
    </source>
</reference>
<protein>
    <submittedName>
        <fullName evidence="1">Uncharacterized protein</fullName>
    </submittedName>
</protein>
<dbReference type="AlphaFoldDB" id="A0A8K0HMR1"/>
<keyword evidence="2" id="KW-1185">Reference proteome</keyword>
<evidence type="ECO:0000313" key="1">
    <source>
        <dbReference type="EMBL" id="KAF3455717.1"/>
    </source>
</evidence>
<dbReference type="Proteomes" id="UP000796880">
    <property type="component" value="Unassembled WGS sequence"/>
</dbReference>